<comment type="caution">
    <text evidence="3">The sequence shown here is derived from an EMBL/GenBank/DDBJ whole genome shotgun (WGS) entry which is preliminary data.</text>
</comment>
<evidence type="ECO:0000256" key="1">
    <source>
        <dbReference type="SAM" id="MobiDB-lite"/>
    </source>
</evidence>
<feature type="compositionally biased region" description="Polar residues" evidence="1">
    <location>
        <begin position="1"/>
        <end position="18"/>
    </location>
</feature>
<gene>
    <name evidence="3" type="ORF">PLOB_00047799</name>
</gene>
<feature type="compositionally biased region" description="Polar residues" evidence="1">
    <location>
        <begin position="35"/>
        <end position="61"/>
    </location>
</feature>
<proteinExistence type="predicted"/>
<name>A0ABN8N6S5_9CNID</name>
<reference evidence="3 4" key="1">
    <citation type="submission" date="2022-05" db="EMBL/GenBank/DDBJ databases">
        <authorList>
            <consortium name="Genoscope - CEA"/>
            <person name="William W."/>
        </authorList>
    </citation>
    <scope>NUCLEOTIDE SEQUENCE [LARGE SCALE GENOMIC DNA]</scope>
</reference>
<keyword evidence="4" id="KW-1185">Reference proteome</keyword>
<sequence>MTKNSRNNTKKSYSTTENGMPEEGLKFDAAKKRNLSANEANENMTKNSRNNTEKSYSTTENGMPEGLKFDAFLPPSQNLPANSPHTDIPECSKSDSSVQNTQNPPTKGCSFHTDEEDDDVVQQTPDIQISNNENDFGNETTCSEELHQQKSSLENMKKFHKSLKFQIYQCGVCHEAWPLKTKGKNTVSYTCSCCVRNKNIPKKFSTENSMIPSPVPKELQGLTQFEEMLIARAFPVMRVYTKPRGGQRAYKGHVITLPQDVQQLADILPRCPKDLPVIIFTINGKDNSSSDFVVRHKKVEDALNWLTGEKENGEPNNPLYKNVKIDRQTLANLPEHGVLSDVTRVECGDSTIESEDVGIDTGPVNFEDEKVYNSQTEMGSFVPTNADTKREEEKISEEFLNAPQQYNWNIGDEPLNEFDCQFLASMAFPTLFPDGKGDVTNSAVLSDTSNTTTQSFAAKLRHLIKFSEKIDGKWRYDSSFQVITTSLDGSRKVQLTADGSLNTEPSLLDTYAGRAIYETDFPGISNCNFTEFASNYFQSKKGIKKRTSPVVIKAYPNYSSSPKGPSYGLFCRYQLLRYKPWQHSVDNAWGDKERSDSVYIDNWHSFLQTPNAKQFVPN</sequence>
<organism evidence="3 4">
    <name type="scientific">Porites lobata</name>
    <dbReference type="NCBI Taxonomy" id="104759"/>
    <lineage>
        <taxon>Eukaryota</taxon>
        <taxon>Metazoa</taxon>
        <taxon>Cnidaria</taxon>
        <taxon>Anthozoa</taxon>
        <taxon>Hexacorallia</taxon>
        <taxon>Scleractinia</taxon>
        <taxon>Fungiina</taxon>
        <taxon>Poritidae</taxon>
        <taxon>Porites</taxon>
    </lineage>
</organism>
<dbReference type="Pfam" id="PF20209">
    <property type="entry name" value="DUF6570"/>
    <property type="match status" value="1"/>
</dbReference>
<evidence type="ECO:0000313" key="3">
    <source>
        <dbReference type="EMBL" id="CAH3041584.1"/>
    </source>
</evidence>
<feature type="domain" description="DUF6570" evidence="2">
    <location>
        <begin position="198"/>
        <end position="330"/>
    </location>
</feature>
<feature type="region of interest" description="Disordered" evidence="1">
    <location>
        <begin position="1"/>
        <end position="106"/>
    </location>
</feature>
<feature type="compositionally biased region" description="Polar residues" evidence="1">
    <location>
        <begin position="94"/>
        <end position="105"/>
    </location>
</feature>
<dbReference type="EMBL" id="CALNXK010000009">
    <property type="protein sequence ID" value="CAH3041584.1"/>
    <property type="molecule type" value="Genomic_DNA"/>
</dbReference>
<protein>
    <recommendedName>
        <fullName evidence="2">DUF6570 domain-containing protein</fullName>
    </recommendedName>
</protein>
<evidence type="ECO:0000259" key="2">
    <source>
        <dbReference type="Pfam" id="PF20209"/>
    </source>
</evidence>
<accession>A0ABN8N6S5</accession>
<dbReference type="Proteomes" id="UP001159405">
    <property type="component" value="Unassembled WGS sequence"/>
</dbReference>
<feature type="compositionally biased region" description="Polar residues" evidence="1">
    <location>
        <begin position="75"/>
        <end position="85"/>
    </location>
</feature>
<dbReference type="InterPro" id="IPR046700">
    <property type="entry name" value="DUF6570"/>
</dbReference>
<evidence type="ECO:0000313" key="4">
    <source>
        <dbReference type="Proteomes" id="UP001159405"/>
    </source>
</evidence>